<dbReference type="InterPro" id="IPR039661">
    <property type="entry name" value="ELP3"/>
</dbReference>
<keyword evidence="2" id="KW-0004">4Fe-4S</keyword>
<dbReference type="Pfam" id="PF16199">
    <property type="entry name" value="Radical_SAM_C"/>
    <property type="match status" value="1"/>
</dbReference>
<dbReference type="PANTHER" id="PTHR11135:SF1">
    <property type="entry name" value="PROTEIN YHCC"/>
    <property type="match status" value="1"/>
</dbReference>
<keyword evidence="4" id="KW-0479">Metal-binding</keyword>
<dbReference type="Proteomes" id="UP000295773">
    <property type="component" value="Unassembled WGS sequence"/>
</dbReference>
<accession>A0A4R3TP28</accession>
<reference evidence="8 9" key="1">
    <citation type="submission" date="2019-03" db="EMBL/GenBank/DDBJ databases">
        <title>Genomic Encyclopedia of Type Strains, Phase IV (KMG-IV): sequencing the most valuable type-strain genomes for metagenomic binning, comparative biology and taxonomic classification.</title>
        <authorList>
            <person name="Goeker M."/>
        </authorList>
    </citation>
    <scope>NUCLEOTIDE SEQUENCE [LARGE SCALE GENOMIC DNA]</scope>
    <source>
        <strain evidence="8 9">DSM 29481</strain>
    </source>
</reference>
<evidence type="ECO:0000313" key="9">
    <source>
        <dbReference type="Proteomes" id="UP000295773"/>
    </source>
</evidence>
<keyword evidence="3" id="KW-0949">S-adenosyl-L-methionine</keyword>
<evidence type="ECO:0000256" key="2">
    <source>
        <dbReference type="ARBA" id="ARBA00022485"/>
    </source>
</evidence>
<evidence type="ECO:0000256" key="1">
    <source>
        <dbReference type="ARBA" id="ARBA00001966"/>
    </source>
</evidence>
<evidence type="ECO:0000256" key="5">
    <source>
        <dbReference type="ARBA" id="ARBA00023004"/>
    </source>
</evidence>
<dbReference type="SUPFAM" id="SSF102114">
    <property type="entry name" value="Radical SAM enzymes"/>
    <property type="match status" value="1"/>
</dbReference>
<evidence type="ECO:0000313" key="8">
    <source>
        <dbReference type="EMBL" id="TCU63554.1"/>
    </source>
</evidence>
<evidence type="ECO:0000256" key="4">
    <source>
        <dbReference type="ARBA" id="ARBA00022723"/>
    </source>
</evidence>
<dbReference type="Pfam" id="PF04055">
    <property type="entry name" value="Radical_SAM"/>
    <property type="match status" value="1"/>
</dbReference>
<dbReference type="GO" id="GO:0003824">
    <property type="term" value="F:catalytic activity"/>
    <property type="evidence" value="ECO:0007669"/>
    <property type="project" value="InterPro"/>
</dbReference>
<dbReference type="GO" id="GO:0051539">
    <property type="term" value="F:4 iron, 4 sulfur cluster binding"/>
    <property type="evidence" value="ECO:0007669"/>
    <property type="project" value="UniProtKB-KW"/>
</dbReference>
<dbReference type="PANTHER" id="PTHR11135">
    <property type="entry name" value="HISTONE ACETYLTRANSFERASE-RELATED"/>
    <property type="match status" value="1"/>
</dbReference>
<sequence length="316" mass="36598">MAYNNPFSYSDDNKRYHTWNYYLKHRYHQKVFKVPLNANFSCPNRDGTCGQGGCTFCGSLGSGEYAGNLQDDLMKQFMDRQQMMLRKWPNGGSIAYFQAYTNTYAPLHELKHCFQPFMERKDVLALSIATRADCLEDDKLAYLHSLCKEKDIWIELGLQSIYDQTAQHCNRGHTYAQFLDCLQRLAKTDIKVAVHLINSLPYETTDMMLESAKALATLPIHALKLHMLHIMKDTQMATEYENQPFPLLSLEDYVDIVIRQLEVLPPEMIIQRLTGDGVKELLIAPAWTLHKVNVLNTIDKEMKRRNTWQGRLYSKS</sequence>
<dbReference type="NCBIfam" id="TIGR01212">
    <property type="entry name" value="TIGR01212 family radical SAM protein"/>
    <property type="match status" value="1"/>
</dbReference>
<dbReference type="InterPro" id="IPR058240">
    <property type="entry name" value="rSAM_sf"/>
</dbReference>
<dbReference type="Gene3D" id="3.30.750.200">
    <property type="match status" value="1"/>
</dbReference>
<dbReference type="InterPro" id="IPR006638">
    <property type="entry name" value="Elp3/MiaA/NifB-like_rSAM"/>
</dbReference>
<comment type="cofactor">
    <cofactor evidence="1">
        <name>[4Fe-4S] cluster</name>
        <dbReference type="ChEBI" id="CHEBI:49883"/>
    </cofactor>
</comment>
<gene>
    <name evidence="8" type="ORF">EDD61_101207</name>
</gene>
<dbReference type="SFLD" id="SFLDG01091">
    <property type="entry name" value="uncharacterized_CHP01210-like"/>
    <property type="match status" value="1"/>
</dbReference>
<dbReference type="AlphaFoldDB" id="A0A4R3TP28"/>
<dbReference type="SMART" id="SM00729">
    <property type="entry name" value="Elp3"/>
    <property type="match status" value="1"/>
</dbReference>
<evidence type="ECO:0000256" key="3">
    <source>
        <dbReference type="ARBA" id="ARBA00022691"/>
    </source>
</evidence>
<keyword evidence="6" id="KW-0411">Iron-sulfur</keyword>
<protein>
    <recommendedName>
        <fullName evidence="7">Elp3/MiaA/NifB-like radical SAM core domain-containing protein</fullName>
    </recommendedName>
</protein>
<comment type="caution">
    <text evidence="8">The sequence shown here is derived from an EMBL/GenBank/DDBJ whole genome shotgun (WGS) entry which is preliminary data.</text>
</comment>
<evidence type="ECO:0000259" key="7">
    <source>
        <dbReference type="SMART" id="SM00729"/>
    </source>
</evidence>
<dbReference type="InterPro" id="IPR005911">
    <property type="entry name" value="YhcC-like"/>
</dbReference>
<dbReference type="RefSeq" id="WP_132223350.1">
    <property type="nucleotide sequence ID" value="NZ_JADPGE010000004.1"/>
</dbReference>
<dbReference type="SFLD" id="SFLDS00029">
    <property type="entry name" value="Radical_SAM"/>
    <property type="match status" value="1"/>
</dbReference>
<keyword evidence="9" id="KW-1185">Reference proteome</keyword>
<name>A0A4R3TP28_9FIRM</name>
<proteinExistence type="predicted"/>
<dbReference type="InterPro" id="IPR032432">
    <property type="entry name" value="Radical_SAM_C"/>
</dbReference>
<feature type="domain" description="Elp3/MiaA/NifB-like radical SAM core" evidence="7">
    <location>
        <begin position="32"/>
        <end position="259"/>
    </location>
</feature>
<dbReference type="InterPro" id="IPR007197">
    <property type="entry name" value="rSAM"/>
</dbReference>
<dbReference type="EMBL" id="SMBP01000001">
    <property type="protein sequence ID" value="TCU63554.1"/>
    <property type="molecule type" value="Genomic_DNA"/>
</dbReference>
<dbReference type="SFLD" id="SFLDG01086">
    <property type="entry name" value="elongater_protein-like"/>
    <property type="match status" value="1"/>
</dbReference>
<keyword evidence="5" id="KW-0408">Iron</keyword>
<evidence type="ECO:0000256" key="6">
    <source>
        <dbReference type="ARBA" id="ARBA00023014"/>
    </source>
</evidence>
<organism evidence="8 9">
    <name type="scientific">Longicatena caecimuris</name>
    <dbReference type="NCBI Taxonomy" id="1796635"/>
    <lineage>
        <taxon>Bacteria</taxon>
        <taxon>Bacillati</taxon>
        <taxon>Bacillota</taxon>
        <taxon>Erysipelotrichia</taxon>
        <taxon>Erysipelotrichales</taxon>
        <taxon>Erysipelotrichaceae</taxon>
        <taxon>Longicatena</taxon>
    </lineage>
</organism>
<dbReference type="GO" id="GO:0046872">
    <property type="term" value="F:metal ion binding"/>
    <property type="evidence" value="ECO:0007669"/>
    <property type="project" value="UniProtKB-KW"/>
</dbReference>